<dbReference type="InterPro" id="IPR032368">
    <property type="entry name" value="RPN13_DEUBAD"/>
</dbReference>
<dbReference type="Pfam" id="PF04683">
    <property type="entry name" value="Rpn13_ADRM1_Pru"/>
    <property type="match status" value="1"/>
</dbReference>
<comment type="caution">
    <text evidence="9">The sequence shown here is derived from an EMBL/GenBank/DDBJ whole genome shotgun (WGS) entry which is preliminary data.</text>
</comment>
<evidence type="ECO:0000256" key="5">
    <source>
        <dbReference type="ARBA" id="ARBA00023242"/>
    </source>
</evidence>
<evidence type="ECO:0000256" key="2">
    <source>
        <dbReference type="ARBA" id="ARBA00004496"/>
    </source>
</evidence>
<dbReference type="GO" id="GO:0005737">
    <property type="term" value="C:cytoplasm"/>
    <property type="evidence" value="ECO:0007669"/>
    <property type="project" value="UniProtKB-SubCell"/>
</dbReference>
<feature type="compositionally biased region" description="Low complexity" evidence="6">
    <location>
        <begin position="125"/>
        <end position="172"/>
    </location>
</feature>
<evidence type="ECO:0000256" key="6">
    <source>
        <dbReference type="SAM" id="MobiDB-lite"/>
    </source>
</evidence>
<dbReference type="FunCoup" id="D3B5X9">
    <property type="interactions" value="4"/>
</dbReference>
<evidence type="ECO:0000259" key="8">
    <source>
        <dbReference type="PROSITE" id="PS51917"/>
    </source>
</evidence>
<dbReference type="GeneID" id="31359554"/>
<dbReference type="InterPro" id="IPR006773">
    <property type="entry name" value="Rpn13/ADRM1"/>
</dbReference>
<name>D3B5X9_HETP5</name>
<dbReference type="PROSITE" id="PS51917">
    <property type="entry name" value="PRU"/>
    <property type="match status" value="1"/>
</dbReference>
<evidence type="ECO:0000256" key="1">
    <source>
        <dbReference type="ARBA" id="ARBA00004123"/>
    </source>
</evidence>
<proteinExistence type="predicted"/>
<dbReference type="InterPro" id="IPR044867">
    <property type="entry name" value="DEUBAD_dom"/>
</dbReference>
<evidence type="ECO:0000256" key="4">
    <source>
        <dbReference type="ARBA" id="ARBA00022942"/>
    </source>
</evidence>
<organism evidence="9 10">
    <name type="scientific">Heterostelium pallidum (strain ATCC 26659 / Pp 5 / PN500)</name>
    <name type="common">Cellular slime mold</name>
    <name type="synonym">Polysphondylium pallidum</name>
    <dbReference type="NCBI Taxonomy" id="670386"/>
    <lineage>
        <taxon>Eukaryota</taxon>
        <taxon>Amoebozoa</taxon>
        <taxon>Evosea</taxon>
        <taxon>Eumycetozoa</taxon>
        <taxon>Dictyostelia</taxon>
        <taxon>Acytosteliales</taxon>
        <taxon>Acytosteliaceae</taxon>
        <taxon>Heterostelium</taxon>
    </lineage>
</organism>
<accession>D3B5X9</accession>
<evidence type="ECO:0000313" key="10">
    <source>
        <dbReference type="Proteomes" id="UP000001396"/>
    </source>
</evidence>
<dbReference type="PANTHER" id="PTHR12225:SF0">
    <property type="entry name" value="PROTEASOMAL UBIQUITIN RECEPTOR ADRM1"/>
    <property type="match status" value="1"/>
</dbReference>
<dbReference type="InterPro" id="IPR038633">
    <property type="entry name" value="Rpn13/ADRM1_Pru_sf"/>
</dbReference>
<feature type="domain" description="Pru" evidence="8">
    <location>
        <begin position="5"/>
        <end position="117"/>
    </location>
</feature>
<evidence type="ECO:0000313" key="9">
    <source>
        <dbReference type="EMBL" id="EFA83277.1"/>
    </source>
</evidence>
<dbReference type="GO" id="GO:0008541">
    <property type="term" value="C:proteasome regulatory particle, lid subcomplex"/>
    <property type="evidence" value="ECO:0007669"/>
    <property type="project" value="TreeGrafter"/>
</dbReference>
<comment type="subcellular location">
    <subcellularLocation>
        <location evidence="2">Cytoplasm</location>
    </subcellularLocation>
    <subcellularLocation>
        <location evidence="1">Nucleus</location>
    </subcellularLocation>
</comment>
<dbReference type="Gene3D" id="1.10.2020.20">
    <property type="match status" value="1"/>
</dbReference>
<keyword evidence="5" id="KW-0539">Nucleus</keyword>
<reference evidence="9 10" key="1">
    <citation type="journal article" date="2011" name="Genome Res.">
        <title>Phylogeny-wide analysis of social amoeba genomes highlights ancient origins for complex intercellular communication.</title>
        <authorList>
            <person name="Heidel A.J."/>
            <person name="Lawal H.M."/>
            <person name="Felder M."/>
            <person name="Schilde C."/>
            <person name="Helps N.R."/>
            <person name="Tunggal B."/>
            <person name="Rivero F."/>
            <person name="John U."/>
            <person name="Schleicher M."/>
            <person name="Eichinger L."/>
            <person name="Platzer M."/>
            <person name="Noegel A.A."/>
            <person name="Schaap P."/>
            <person name="Gloeckner G."/>
        </authorList>
    </citation>
    <scope>NUCLEOTIDE SEQUENCE [LARGE SCALE GENOMIC DNA]</scope>
    <source>
        <strain evidence="10">ATCC 26659 / Pp 5 / PN500</strain>
    </source>
</reference>
<dbReference type="PROSITE" id="PS51916">
    <property type="entry name" value="DEUBAD"/>
    <property type="match status" value="1"/>
</dbReference>
<feature type="domain" description="DEUBAD" evidence="7">
    <location>
        <begin position="190"/>
        <end position="294"/>
    </location>
</feature>
<dbReference type="PANTHER" id="PTHR12225">
    <property type="entry name" value="ADHESION REGULATING MOLECULE 1 110 KDA CELL MEMBRANE GLYCOPROTEIN"/>
    <property type="match status" value="1"/>
</dbReference>
<dbReference type="STRING" id="670386.D3B5X9"/>
<dbReference type="Gene3D" id="2.30.29.70">
    <property type="entry name" value="Proteasomal ubiquitin receptor Rpn13/ADRM1"/>
    <property type="match status" value="1"/>
</dbReference>
<sequence>MSLRRAKPQNVEFKAGKAKLEGKTITSDTRKGTLKFSIQDDLIFVQWFVRDSKEAEDEYYLAPGELIFKKVSSCKDGRMYYLHFSTSDNKEFFWLQEPNPDNDTKLEEAIAAIAAYQPDDDESMSTEPTTTTTSATPAPAATTTNTTPASSAPAPTTTSTAPTSSSSSSSTSGFDPNNFSQLANYIANFQPTAKSRLTLSHVLTPENLTPIVSDETVQKELLEYLPENNRNTSDIMQLLYTPQFQQAIDQLNYAIYDGHGNDIIAQMGLEPSMIMNIENFLNCIQEGTNKKKKRQEQQQQK</sequence>
<dbReference type="GO" id="GO:0061133">
    <property type="term" value="F:endopeptidase activator activity"/>
    <property type="evidence" value="ECO:0007669"/>
    <property type="project" value="TreeGrafter"/>
</dbReference>
<dbReference type="InterPro" id="IPR038108">
    <property type="entry name" value="RPN13_DEUBAD_sf"/>
</dbReference>
<evidence type="ECO:0000259" key="7">
    <source>
        <dbReference type="PROSITE" id="PS51916"/>
    </source>
</evidence>
<dbReference type="GO" id="GO:0070628">
    <property type="term" value="F:proteasome binding"/>
    <property type="evidence" value="ECO:0007669"/>
    <property type="project" value="TreeGrafter"/>
</dbReference>
<dbReference type="GO" id="GO:0005634">
    <property type="term" value="C:nucleus"/>
    <property type="evidence" value="ECO:0007669"/>
    <property type="project" value="UniProtKB-SubCell"/>
</dbReference>
<dbReference type="InterPro" id="IPR044868">
    <property type="entry name" value="Rpn13/ADRM1_Pru"/>
</dbReference>
<dbReference type="AlphaFoldDB" id="D3B5X9"/>
<feature type="region of interest" description="Disordered" evidence="6">
    <location>
        <begin position="116"/>
        <end position="174"/>
    </location>
</feature>
<keyword evidence="3" id="KW-0963">Cytoplasm</keyword>
<keyword evidence="4" id="KW-0647">Proteasome</keyword>
<dbReference type="Proteomes" id="UP000001396">
    <property type="component" value="Unassembled WGS sequence"/>
</dbReference>
<keyword evidence="10" id="KW-1185">Reference proteome</keyword>
<gene>
    <name evidence="9" type="primary">adrm1-2</name>
    <name evidence="9" type="ORF">PPL_04067</name>
</gene>
<dbReference type="EMBL" id="ADBJ01000017">
    <property type="protein sequence ID" value="EFA83277.1"/>
    <property type="molecule type" value="Genomic_DNA"/>
</dbReference>
<dbReference type="Pfam" id="PF16550">
    <property type="entry name" value="RPN13_C"/>
    <property type="match status" value="1"/>
</dbReference>
<evidence type="ECO:0000256" key="3">
    <source>
        <dbReference type="ARBA" id="ARBA00022490"/>
    </source>
</evidence>
<dbReference type="OMA" id="SNQRHFF"/>
<dbReference type="RefSeq" id="XP_020435394.1">
    <property type="nucleotide sequence ID" value="XM_020574980.1"/>
</dbReference>
<dbReference type="InParanoid" id="D3B5X9"/>
<protein>
    <submittedName>
        <fullName evidence="9">Adhesion regulating molecule family protein</fullName>
    </submittedName>
</protein>